<dbReference type="SMART" id="SM00369">
    <property type="entry name" value="LRR_TYP"/>
    <property type="match status" value="4"/>
</dbReference>
<dbReference type="GO" id="GO:0005524">
    <property type="term" value="F:ATP binding"/>
    <property type="evidence" value="ECO:0007669"/>
    <property type="project" value="InterPro"/>
</dbReference>
<dbReference type="PANTHER" id="PTHR48006">
    <property type="entry name" value="LEUCINE-RICH REPEAT-CONTAINING PROTEIN DDB_G0281931-RELATED"/>
    <property type="match status" value="1"/>
</dbReference>
<keyword evidence="3 7" id="KW-0812">Transmembrane</keyword>
<keyword evidence="10" id="KW-1185">Reference proteome</keyword>
<keyword evidence="9" id="KW-0418">Kinase</keyword>
<accession>A0A3S3PRF0</accession>
<dbReference type="InterPro" id="IPR001611">
    <property type="entry name" value="Leu-rich_rpt"/>
</dbReference>
<dbReference type="SUPFAM" id="SSF56112">
    <property type="entry name" value="Protein kinase-like (PK-like)"/>
    <property type="match status" value="1"/>
</dbReference>
<dbReference type="Pfam" id="PF07714">
    <property type="entry name" value="PK_Tyr_Ser-Thr"/>
    <property type="match status" value="1"/>
</dbReference>
<reference evidence="9 10" key="1">
    <citation type="journal article" date="2019" name="Nat. Plants">
        <title>Stout camphor tree genome fills gaps in understanding of flowering plant genome evolution.</title>
        <authorList>
            <person name="Chaw S.M."/>
            <person name="Liu Y.C."/>
            <person name="Wu Y.W."/>
            <person name="Wang H.Y."/>
            <person name="Lin C.I."/>
            <person name="Wu C.S."/>
            <person name="Ke H.M."/>
            <person name="Chang L.Y."/>
            <person name="Hsu C.Y."/>
            <person name="Yang H.T."/>
            <person name="Sudianto E."/>
            <person name="Hsu M.H."/>
            <person name="Wu K.P."/>
            <person name="Wang L.N."/>
            <person name="Leebens-Mack J.H."/>
            <person name="Tsai I.J."/>
        </authorList>
    </citation>
    <scope>NUCLEOTIDE SEQUENCE [LARGE SCALE GENOMIC DNA]</scope>
    <source>
        <strain evidence="10">cv. Chaw 1501</strain>
        <tissue evidence="9">Young leaves</tissue>
    </source>
</reference>
<evidence type="ECO:0000256" key="5">
    <source>
        <dbReference type="ARBA" id="ARBA00022989"/>
    </source>
</evidence>
<evidence type="ECO:0000256" key="1">
    <source>
        <dbReference type="ARBA" id="ARBA00004370"/>
    </source>
</evidence>
<dbReference type="Proteomes" id="UP000283530">
    <property type="component" value="Unassembled WGS sequence"/>
</dbReference>
<keyword evidence="2" id="KW-0433">Leucine-rich repeat</keyword>
<comment type="subcellular location">
    <subcellularLocation>
        <location evidence="1">Membrane</location>
    </subcellularLocation>
</comment>
<dbReference type="InterPro" id="IPR001245">
    <property type="entry name" value="Ser-Thr/Tyr_kinase_cat_dom"/>
</dbReference>
<dbReference type="GO" id="GO:0004674">
    <property type="term" value="F:protein serine/threonine kinase activity"/>
    <property type="evidence" value="ECO:0007669"/>
    <property type="project" value="UniProtKB-EC"/>
</dbReference>
<dbReference type="InterPro" id="IPR003591">
    <property type="entry name" value="Leu-rich_rpt_typical-subtyp"/>
</dbReference>
<dbReference type="STRING" id="337451.A0A3S3PRF0"/>
<keyword evidence="9" id="KW-0675">Receptor</keyword>
<feature type="domain" description="Protein kinase" evidence="8">
    <location>
        <begin position="506"/>
        <end position="785"/>
    </location>
</feature>
<dbReference type="InterPro" id="IPR011009">
    <property type="entry name" value="Kinase-like_dom_sf"/>
</dbReference>
<protein>
    <submittedName>
        <fullName evidence="9">Putative inactive leucine-rich repeat receptor-like protein kinase</fullName>
    </submittedName>
</protein>
<dbReference type="PROSITE" id="PS50011">
    <property type="entry name" value="PROTEIN_KINASE_DOM"/>
    <property type="match status" value="1"/>
</dbReference>
<dbReference type="InterPro" id="IPR032675">
    <property type="entry name" value="LRR_dom_sf"/>
</dbReference>
<dbReference type="InterPro" id="IPR055414">
    <property type="entry name" value="LRR_R13L4/SHOC2-like"/>
</dbReference>
<evidence type="ECO:0000313" key="9">
    <source>
        <dbReference type="EMBL" id="RWR72035.1"/>
    </source>
</evidence>
<gene>
    <name evidence="9" type="ORF">CKAN_00022700</name>
</gene>
<evidence type="ECO:0000259" key="8">
    <source>
        <dbReference type="PROSITE" id="PS50011"/>
    </source>
</evidence>
<evidence type="ECO:0000256" key="6">
    <source>
        <dbReference type="ARBA" id="ARBA00023136"/>
    </source>
</evidence>
<dbReference type="Pfam" id="PF23598">
    <property type="entry name" value="LRR_14"/>
    <property type="match status" value="1"/>
</dbReference>
<dbReference type="Gene3D" id="3.30.200.20">
    <property type="entry name" value="Phosphorylase Kinase, domain 1"/>
    <property type="match status" value="1"/>
</dbReference>
<evidence type="ECO:0000256" key="2">
    <source>
        <dbReference type="ARBA" id="ARBA00022614"/>
    </source>
</evidence>
<dbReference type="InterPro" id="IPR051824">
    <property type="entry name" value="LRR_Rcpt-Like_S/T_Kinase"/>
</dbReference>
<dbReference type="AlphaFoldDB" id="A0A3S3PRF0"/>
<dbReference type="SUPFAM" id="SSF52058">
    <property type="entry name" value="L domain-like"/>
    <property type="match status" value="1"/>
</dbReference>
<evidence type="ECO:0000256" key="4">
    <source>
        <dbReference type="ARBA" id="ARBA00022737"/>
    </source>
</evidence>
<dbReference type="InterPro" id="IPR000719">
    <property type="entry name" value="Prot_kinase_dom"/>
</dbReference>
<evidence type="ECO:0000313" key="10">
    <source>
        <dbReference type="Proteomes" id="UP000283530"/>
    </source>
</evidence>
<keyword evidence="5 7" id="KW-1133">Transmembrane helix</keyword>
<dbReference type="FunFam" id="3.80.10.10:FF:000155">
    <property type="entry name" value="Putative inactive leucine-rich repeat receptor-like protein kinase"/>
    <property type="match status" value="1"/>
</dbReference>
<dbReference type="OrthoDB" id="676979at2759"/>
<evidence type="ECO:0000256" key="7">
    <source>
        <dbReference type="SAM" id="Phobius"/>
    </source>
</evidence>
<dbReference type="Gene3D" id="3.80.10.10">
    <property type="entry name" value="Ribonuclease Inhibitor"/>
    <property type="match status" value="2"/>
</dbReference>
<name>A0A3S3PRF0_9MAGN</name>
<dbReference type="PROSITE" id="PS51450">
    <property type="entry name" value="LRR"/>
    <property type="match status" value="1"/>
</dbReference>
<feature type="transmembrane region" description="Helical" evidence="7">
    <location>
        <begin position="20"/>
        <end position="41"/>
    </location>
</feature>
<feature type="transmembrane region" description="Helical" evidence="7">
    <location>
        <begin position="416"/>
        <end position="439"/>
    </location>
</feature>
<comment type="caution">
    <text evidence="9">The sequence shown here is derived from an EMBL/GenBank/DDBJ whole genome shotgun (WGS) entry which is preliminary data.</text>
</comment>
<dbReference type="FunFam" id="3.30.200.20:FF:000479">
    <property type="entry name" value="Putative inactive leucine-rich repeat receptor-like protein kinase"/>
    <property type="match status" value="1"/>
</dbReference>
<dbReference type="FunFam" id="3.80.10.10:FF:000380">
    <property type="entry name" value="Putative inactive leucine-rich repeat receptor-like protein kinase"/>
    <property type="match status" value="1"/>
</dbReference>
<keyword evidence="4" id="KW-0677">Repeat</keyword>
<evidence type="ECO:0000256" key="3">
    <source>
        <dbReference type="ARBA" id="ARBA00022692"/>
    </source>
</evidence>
<organism evidence="9 10">
    <name type="scientific">Cinnamomum micranthum f. kanehirae</name>
    <dbReference type="NCBI Taxonomy" id="337451"/>
    <lineage>
        <taxon>Eukaryota</taxon>
        <taxon>Viridiplantae</taxon>
        <taxon>Streptophyta</taxon>
        <taxon>Embryophyta</taxon>
        <taxon>Tracheophyta</taxon>
        <taxon>Spermatophyta</taxon>
        <taxon>Magnoliopsida</taxon>
        <taxon>Magnoliidae</taxon>
        <taxon>Laurales</taxon>
        <taxon>Lauraceae</taxon>
        <taxon>Cinnamomum</taxon>
    </lineage>
</organism>
<keyword evidence="9" id="KW-0808">Transferase</keyword>
<dbReference type="GO" id="GO:0016020">
    <property type="term" value="C:membrane"/>
    <property type="evidence" value="ECO:0007669"/>
    <property type="project" value="UniProtKB-SubCell"/>
</dbReference>
<dbReference type="Gene3D" id="1.10.510.10">
    <property type="entry name" value="Transferase(Phosphotransferase) domain 1"/>
    <property type="match status" value="1"/>
</dbReference>
<proteinExistence type="predicted"/>
<dbReference type="PANTHER" id="PTHR48006:SF80">
    <property type="entry name" value="PROTEIN KINASE DOMAIN-CONTAINING PROTEIN"/>
    <property type="match status" value="1"/>
</dbReference>
<dbReference type="EMBL" id="QPKB01000001">
    <property type="protein sequence ID" value="RWR72035.1"/>
    <property type="molecule type" value="Genomic_DNA"/>
</dbReference>
<keyword evidence="6 7" id="KW-0472">Membrane</keyword>
<dbReference type="FunFam" id="1.10.510.10:FF:000657">
    <property type="entry name" value="Putative inactive leucine-rich repeat receptor-like protein kinase"/>
    <property type="match status" value="1"/>
</dbReference>
<sequence>MFSFLKNLCIFTSKPPNPSPSLSMTCSLAFPIVCFSWLLLFSTTHQLQISHTQVLLQLKKHLEYPKSLESWNYNADLCNTPSSPYVHLRCIGNSVTELRIMGEKVVKVSNFDFDGYSVPNQTLSNDFSIDSFITTLSRLTSLKVVSLVALGIWGPLPDKIHRLNSLEVLDLSSNFLFGSIPPKISTMVKLQVLTLDSNFFNGTAPDRFDLLSDLTTLSLKRNKLNGRFPPSIARIKNLTNLALSHNHISGGLPDFSSLTSLRVLDLRENELDSELPVMPKTLVSVLLSQNSLFGEIPRQFGELDQLQHLDLSFNSLGGKPPATLFSLPNISYLNLANNLLSGSLPDDLSCSDELGFIDVSDNRLTGGLPLCLSSTPDKRFVKFSGNCLSVDPRHQHKESYCREINVKTKQSRAKDISVLVGVIGGAAIVLLIALASLVFCRKYCSRGTSEQHQLRKPVPDNLPMGLSSELLANARYISQAMKLGTQGPPAYRLFSLEELKEATNNFDQSAFIGYGSIGKSTYQLYKGRLENGTHVAIRCLALFKRSSIRNLKLRLDLLSKLRHPHLVCLLGHCVDGGQDDSSTNRIFLIYEYVPNGNLRGHLSEHNPEKVLKWSERLAILIGAAKAVHFLHTGIIPGFFNNQLKANNILLDEHHIAKLSDYGLSIITEEIDRLEAKMEGNKSSIIGNNAWEMTKLEDDVYSFGFILLEALVGATISEREEAILLNEMTSSFSSQDGRKRIVDPIVLTTSAQESLSIVISLTNKCISSEPSARPSIEDVLWNLQYAAQVQATADGDQKSESASQT</sequence>